<evidence type="ECO:0000313" key="3">
    <source>
        <dbReference type="Proteomes" id="UP000255528"/>
    </source>
</evidence>
<dbReference type="AlphaFoldDB" id="A0A381C455"/>
<evidence type="ECO:0000313" key="2">
    <source>
        <dbReference type="EMBL" id="SUW62592.1"/>
    </source>
</evidence>
<accession>A0A381C455</accession>
<keyword evidence="2" id="KW-0238">DNA-binding</keyword>
<feature type="domain" description="Zinc finger Ogr/Delta-type" evidence="1">
    <location>
        <begin position="3"/>
        <end position="45"/>
    </location>
</feature>
<name>A0A381C455_9ENTR</name>
<evidence type="ECO:0000259" key="1">
    <source>
        <dbReference type="Pfam" id="PF04606"/>
    </source>
</evidence>
<protein>
    <submittedName>
        <fullName evidence="2">DNA-binding transcriptional regulator</fullName>
    </submittedName>
</protein>
<sequence>MMRCPLCSTVGHTREATYLEDGSKETIVQCQNVYCSATFITHECFYMALENSPLKADYKSRLVQADAGAEQGSNNG</sequence>
<dbReference type="InterPro" id="IPR007684">
    <property type="entry name" value="Znf_Ogr/Delta"/>
</dbReference>
<gene>
    <name evidence="2" type="ORF">NCTC12119_01037</name>
</gene>
<dbReference type="GO" id="GO:0003677">
    <property type="term" value="F:DNA binding"/>
    <property type="evidence" value="ECO:0007669"/>
    <property type="project" value="UniProtKB-KW"/>
</dbReference>
<reference evidence="2 3" key="1">
    <citation type="submission" date="2018-06" db="EMBL/GenBank/DDBJ databases">
        <authorList>
            <consortium name="Pathogen Informatics"/>
            <person name="Doyle S."/>
        </authorList>
    </citation>
    <scope>NUCLEOTIDE SEQUENCE [LARGE SCALE GENOMIC DNA]</scope>
    <source>
        <strain evidence="2 3">NCTC12119</strain>
    </source>
</reference>
<organism evidence="2 3">
    <name type="scientific">Buttiauxella agrestis</name>
    <dbReference type="NCBI Taxonomy" id="82977"/>
    <lineage>
        <taxon>Bacteria</taxon>
        <taxon>Pseudomonadati</taxon>
        <taxon>Pseudomonadota</taxon>
        <taxon>Gammaproteobacteria</taxon>
        <taxon>Enterobacterales</taxon>
        <taxon>Enterobacteriaceae</taxon>
        <taxon>Buttiauxella</taxon>
    </lineage>
</organism>
<dbReference type="EMBL" id="UIGI01000001">
    <property type="protein sequence ID" value="SUW62592.1"/>
    <property type="molecule type" value="Genomic_DNA"/>
</dbReference>
<dbReference type="RefSeq" id="WP_115627535.1">
    <property type="nucleotide sequence ID" value="NZ_UIGI01000001.1"/>
</dbReference>
<dbReference type="Proteomes" id="UP000255528">
    <property type="component" value="Unassembled WGS sequence"/>
</dbReference>
<dbReference type="Pfam" id="PF04606">
    <property type="entry name" value="Ogr_Delta"/>
    <property type="match status" value="1"/>
</dbReference>
<proteinExistence type="predicted"/>